<proteinExistence type="predicted"/>
<name>A0A0V0QN72_PSEPJ</name>
<dbReference type="Proteomes" id="UP000054937">
    <property type="component" value="Unassembled WGS sequence"/>
</dbReference>
<dbReference type="EMBL" id="LDAU01000132">
    <property type="protein sequence ID" value="KRX03397.1"/>
    <property type="molecule type" value="Genomic_DNA"/>
</dbReference>
<dbReference type="InParanoid" id="A0A0V0QN72"/>
<gene>
    <name evidence="1" type="ORF">PPERSA_08139</name>
</gene>
<protein>
    <submittedName>
        <fullName evidence="1">Uncharacterized protein</fullName>
    </submittedName>
</protein>
<evidence type="ECO:0000313" key="1">
    <source>
        <dbReference type="EMBL" id="KRX03397.1"/>
    </source>
</evidence>
<organism evidence="1 2">
    <name type="scientific">Pseudocohnilembus persalinus</name>
    <name type="common">Ciliate</name>
    <dbReference type="NCBI Taxonomy" id="266149"/>
    <lineage>
        <taxon>Eukaryota</taxon>
        <taxon>Sar</taxon>
        <taxon>Alveolata</taxon>
        <taxon>Ciliophora</taxon>
        <taxon>Intramacronucleata</taxon>
        <taxon>Oligohymenophorea</taxon>
        <taxon>Scuticociliatia</taxon>
        <taxon>Philasterida</taxon>
        <taxon>Pseudocohnilembidae</taxon>
        <taxon>Pseudocohnilembus</taxon>
    </lineage>
</organism>
<evidence type="ECO:0000313" key="2">
    <source>
        <dbReference type="Proteomes" id="UP000054937"/>
    </source>
</evidence>
<accession>A0A0V0QN72</accession>
<sequence>MTDNNIMKCQKAGHMNQKYLYLNFSATSKQNLLICPICISQEQFIQISENKKIPQNLLIDQILDNKVSSHEILGWPPIQEEKNKQIFQESQNFLKQIGNQQGSLLNFFKDKIGTFEIDNQNQKIIFKKENSRFSKFVYSDKLQQDQNYHLRLKLDLANQVANTDLGFIFTNQEYKNTDLFGFNYRMYPFYKQNKAYGQGRYLLYMMEGKQFFEFFQDNQTVVNFVFNIEKCLFEIYDDQKIFYMKAEVTQKINYQNLIFMIGFQQEKQNKDVQIQFLN</sequence>
<comment type="caution">
    <text evidence="1">The sequence shown here is derived from an EMBL/GenBank/DDBJ whole genome shotgun (WGS) entry which is preliminary data.</text>
</comment>
<keyword evidence="2" id="KW-1185">Reference proteome</keyword>
<reference evidence="1 2" key="1">
    <citation type="journal article" date="2015" name="Sci. Rep.">
        <title>Genome of the facultative scuticociliatosis pathogen Pseudocohnilembus persalinus provides insight into its virulence through horizontal gene transfer.</title>
        <authorList>
            <person name="Xiong J."/>
            <person name="Wang G."/>
            <person name="Cheng J."/>
            <person name="Tian M."/>
            <person name="Pan X."/>
            <person name="Warren A."/>
            <person name="Jiang C."/>
            <person name="Yuan D."/>
            <person name="Miao W."/>
        </authorList>
    </citation>
    <scope>NUCLEOTIDE SEQUENCE [LARGE SCALE GENOMIC DNA]</scope>
    <source>
        <strain evidence="1">36N120E</strain>
    </source>
</reference>
<dbReference type="AlphaFoldDB" id="A0A0V0QN72"/>